<dbReference type="OrthoDB" id="3253189at2759"/>
<feature type="transmembrane region" description="Helical" evidence="2">
    <location>
        <begin position="244"/>
        <end position="267"/>
    </location>
</feature>
<keyword evidence="2" id="KW-1133">Transmembrane helix</keyword>
<keyword evidence="2" id="KW-0472">Membrane</keyword>
<dbReference type="Proteomes" id="UP000305948">
    <property type="component" value="Unassembled WGS sequence"/>
</dbReference>
<accession>A0A5C3MPY8</accession>
<feature type="region of interest" description="Disordered" evidence="1">
    <location>
        <begin position="66"/>
        <end position="86"/>
    </location>
</feature>
<protein>
    <submittedName>
        <fullName evidence="3">Uncharacterized protein</fullName>
    </submittedName>
</protein>
<feature type="transmembrane region" description="Helical" evidence="2">
    <location>
        <begin position="212"/>
        <end position="238"/>
    </location>
</feature>
<keyword evidence="4" id="KW-1185">Reference proteome</keyword>
<feature type="compositionally biased region" description="Basic and acidic residues" evidence="1">
    <location>
        <begin position="66"/>
        <end position="77"/>
    </location>
</feature>
<reference evidence="3 4" key="1">
    <citation type="journal article" date="2019" name="Nat. Ecol. Evol.">
        <title>Megaphylogeny resolves global patterns of mushroom evolution.</title>
        <authorList>
            <person name="Varga T."/>
            <person name="Krizsan K."/>
            <person name="Foldi C."/>
            <person name="Dima B."/>
            <person name="Sanchez-Garcia M."/>
            <person name="Sanchez-Ramirez S."/>
            <person name="Szollosi G.J."/>
            <person name="Szarkandi J.G."/>
            <person name="Papp V."/>
            <person name="Albert L."/>
            <person name="Andreopoulos W."/>
            <person name="Angelini C."/>
            <person name="Antonin V."/>
            <person name="Barry K.W."/>
            <person name="Bougher N.L."/>
            <person name="Buchanan P."/>
            <person name="Buyck B."/>
            <person name="Bense V."/>
            <person name="Catcheside P."/>
            <person name="Chovatia M."/>
            <person name="Cooper J."/>
            <person name="Damon W."/>
            <person name="Desjardin D."/>
            <person name="Finy P."/>
            <person name="Geml J."/>
            <person name="Haridas S."/>
            <person name="Hughes K."/>
            <person name="Justo A."/>
            <person name="Karasinski D."/>
            <person name="Kautmanova I."/>
            <person name="Kiss B."/>
            <person name="Kocsube S."/>
            <person name="Kotiranta H."/>
            <person name="LaButti K.M."/>
            <person name="Lechner B.E."/>
            <person name="Liimatainen K."/>
            <person name="Lipzen A."/>
            <person name="Lukacs Z."/>
            <person name="Mihaltcheva S."/>
            <person name="Morgado L.N."/>
            <person name="Niskanen T."/>
            <person name="Noordeloos M.E."/>
            <person name="Ohm R.A."/>
            <person name="Ortiz-Santana B."/>
            <person name="Ovrebo C."/>
            <person name="Racz N."/>
            <person name="Riley R."/>
            <person name="Savchenko A."/>
            <person name="Shiryaev A."/>
            <person name="Soop K."/>
            <person name="Spirin V."/>
            <person name="Szebenyi C."/>
            <person name="Tomsovsky M."/>
            <person name="Tulloss R.E."/>
            <person name="Uehling J."/>
            <person name="Grigoriev I.V."/>
            <person name="Vagvolgyi C."/>
            <person name="Papp T."/>
            <person name="Martin F.M."/>
            <person name="Miettinen O."/>
            <person name="Hibbett D.S."/>
            <person name="Nagy L.G."/>
        </authorList>
    </citation>
    <scope>NUCLEOTIDE SEQUENCE [LARGE SCALE GENOMIC DNA]</scope>
    <source>
        <strain evidence="3 4">OMC1185</strain>
    </source>
</reference>
<evidence type="ECO:0000256" key="2">
    <source>
        <dbReference type="SAM" id="Phobius"/>
    </source>
</evidence>
<dbReference type="AlphaFoldDB" id="A0A5C3MPY8"/>
<dbReference type="EMBL" id="ML213524">
    <property type="protein sequence ID" value="TFK47452.1"/>
    <property type="molecule type" value="Genomic_DNA"/>
</dbReference>
<feature type="transmembrane region" description="Helical" evidence="2">
    <location>
        <begin position="169"/>
        <end position="191"/>
    </location>
</feature>
<evidence type="ECO:0000256" key="1">
    <source>
        <dbReference type="SAM" id="MobiDB-lite"/>
    </source>
</evidence>
<organism evidence="3 4">
    <name type="scientific">Heliocybe sulcata</name>
    <dbReference type="NCBI Taxonomy" id="5364"/>
    <lineage>
        <taxon>Eukaryota</taxon>
        <taxon>Fungi</taxon>
        <taxon>Dikarya</taxon>
        <taxon>Basidiomycota</taxon>
        <taxon>Agaricomycotina</taxon>
        <taxon>Agaricomycetes</taxon>
        <taxon>Gloeophyllales</taxon>
        <taxon>Gloeophyllaceae</taxon>
        <taxon>Heliocybe</taxon>
    </lineage>
</organism>
<gene>
    <name evidence="3" type="ORF">OE88DRAFT_1666249</name>
</gene>
<proteinExistence type="predicted"/>
<keyword evidence="2" id="KW-0812">Transmembrane</keyword>
<feature type="transmembrane region" description="Helical" evidence="2">
    <location>
        <begin position="131"/>
        <end position="149"/>
    </location>
</feature>
<sequence>MGRCKAPNSRSIPVLAAFPVSTFHDAPWNAINTHGLSMATVSPILTNDVEALPPTVLVVTSEAEAEVKSASEHHSDEESPDLTPAGPITKRLATVLCLLAMGAPSVERIAEHAGADEDSWREFKKTLFDRIANVNVVSSLILATTAAFLTTDPPTQFARWDRQMPYVTLLAAFCLGYIGAGSGVFLLFVLADVQGTSLKDLMRTPWKFWLAMLLLAMPVLFVGMAGGTAIIALTGAIWLGDSVAAKVVLTTTLSLTVSVVSSFLIVVS</sequence>
<evidence type="ECO:0000313" key="3">
    <source>
        <dbReference type="EMBL" id="TFK47452.1"/>
    </source>
</evidence>
<name>A0A5C3MPY8_9AGAM</name>
<evidence type="ECO:0000313" key="4">
    <source>
        <dbReference type="Proteomes" id="UP000305948"/>
    </source>
</evidence>